<organism evidence="9 10">
    <name type="scientific">Bugula neritina</name>
    <name type="common">Brown bryozoan</name>
    <name type="synonym">Sertularia neritina</name>
    <dbReference type="NCBI Taxonomy" id="10212"/>
    <lineage>
        <taxon>Eukaryota</taxon>
        <taxon>Metazoa</taxon>
        <taxon>Spiralia</taxon>
        <taxon>Lophotrochozoa</taxon>
        <taxon>Bryozoa</taxon>
        <taxon>Gymnolaemata</taxon>
        <taxon>Cheilostomatida</taxon>
        <taxon>Flustrina</taxon>
        <taxon>Buguloidea</taxon>
        <taxon>Bugulidae</taxon>
        <taxon>Bugula</taxon>
    </lineage>
</organism>
<dbReference type="Proteomes" id="UP000593567">
    <property type="component" value="Unassembled WGS sequence"/>
</dbReference>
<name>A0A7J7JMG2_BUGNE</name>
<feature type="compositionally biased region" description="Low complexity" evidence="6">
    <location>
        <begin position="327"/>
        <end position="438"/>
    </location>
</feature>
<feature type="compositionally biased region" description="Pro residues" evidence="6">
    <location>
        <begin position="1728"/>
        <end position="1740"/>
    </location>
</feature>
<feature type="compositionally biased region" description="Polar residues" evidence="6">
    <location>
        <begin position="222"/>
        <end position="240"/>
    </location>
</feature>
<feature type="compositionally biased region" description="Polar residues" evidence="6">
    <location>
        <begin position="1340"/>
        <end position="1357"/>
    </location>
</feature>
<dbReference type="GO" id="GO:0070973">
    <property type="term" value="P:protein localization to endoplasmic reticulum exit site"/>
    <property type="evidence" value="ECO:0007669"/>
    <property type="project" value="TreeGrafter"/>
</dbReference>
<feature type="signal peptide" evidence="7">
    <location>
        <begin position="1"/>
        <end position="23"/>
    </location>
</feature>
<evidence type="ECO:0000256" key="2">
    <source>
        <dbReference type="ARBA" id="ARBA00005927"/>
    </source>
</evidence>
<evidence type="ECO:0000259" key="8">
    <source>
        <dbReference type="Pfam" id="PF12931"/>
    </source>
</evidence>
<reference evidence="9" key="1">
    <citation type="submission" date="2020-06" db="EMBL/GenBank/DDBJ databases">
        <title>Draft genome of Bugula neritina, a colonial animal packing powerful symbionts and potential medicines.</title>
        <authorList>
            <person name="Rayko M."/>
        </authorList>
    </citation>
    <scope>NUCLEOTIDE SEQUENCE [LARGE SCALE GENOMIC DNA]</scope>
    <source>
        <strain evidence="9">Kwan_BN1</strain>
    </source>
</reference>
<sequence>MKNFVTQAMKLCWYCFSFIVSLAESRSSSTVLHSPTGAFEPVRGASRSTSLSDVEPTVHLPQSTGTTAAPLWEQPSLPNVHLHPAEARAAPLPIQVLPTQVLQISLSDSQASSFPSTSTTDLGSTLSQPASSDSTHLSSAPPTSVQSPVATETPPTLVDPSSTSSKAPPTPVEASPTFTEAPPTSTEAPPMPTQPLVAAPTTQHPSVSSVAVDTTQQNFMPIQSLPGSQLGSAYESQISSAPGPPLPQVVSGTASSQNSQLSDASNMTALSTTHSQPQVSAPSGSLTGNTSHVTSLASATPTSGHFSETNQNASQLSAAGQPLGSTGISQGQQGLPQGQQGFPQGQQGFSQGQQSLPQSQQGFPQGQQGIPQGQQGFPQGQQGIPQGQQGFPQGQQGIPQGQQGFPQGQQGIPQGQQGFPQGQQGIPQGQQGFPQGQMMQNQSGMMQNKSMDQQSQFMGPNMMPNYGMNMMPGQFGMMGNNMQGMMGNNMQGMMGNNMQGMMGNMPYMQQQGVYPGMMMGGPQQAYPPYGNPRQQFSQMDPQMQQRMSMMKGFKPLHQQQMGGQQGSGYMPRPGWSQSGSAPVRGGGPMMVPHTQQGYGRSSRPQASPNYPQYGNDHRMHRNNSYGSYRDESFSSYREDDHGYGRPRSKEVHEERRGYGYGSRPSSRSGSRPSSRQEMFLQTGSGKILFYEVFCCIDIIQVISPSVKYNFPRPHSNVKHVPLGTHECMFQAEVNPYLSQSGFSPRPPSRTSSRLDSYYQQGQLEDSSSSDSDSDSEPAEPSRMTPAKFPLPHVIPRLLHNGDTLEVQPNQPDAGQPATVCVLRRNLYQPSLLKFPGPLIKGQTHKRDVLDYCNKMAAAARSDSSLIDRASTELLWKFLHMLVKQNGTYIGSDIAELLLDGYDVDSSLYTMQPQAKPNANMTQQETVDRFRQLVMFGDTKEALVWAMSCDLWGHALFLSSKMDSRTHAQVLTRFANSSMTPNDPLQTLYQLMSSRQPSAATHPDDGWGTWRPHLAMMLCNPSSDSQLNIRSITALGDSLAAKGLLHASQFCYLMAEQPLEPYTKKSAKLSMLGLQSGVPLDEYIQDSVTELTEVYEYAKALAGDTTIICHLQLCKFYHARNLIDRGQPTEALAYLEAIASKVSDHVELFPSAFISQLYNLSERLKYFDAEAAYVREGRSLEVEWITKLANSLQHKHSQTSSSGAVSAGGAPPAPSQEQPAEEGPVDLADYQLSSLPPDTPQTEYGAQASYGTEYGAQVNGAQDSTAQNSWQAPTSHADSQGYSTQPAYPPLDTNPYNSSSSHPPPQSAAQWPAQLQLLHSTQPPPAPQQLGYSAPPPTILPSDQTDGVASFQPSSGSEPSDYFDYKPEAVTSSPPSFHPPSNNTQAQPPGGATGAYSSGGGGGFYGSSEVTSHDLNSRRLSSSFPDSSQFKGGGKAAPSSRSLSNSGTNRSLAEPKTSPQDTADKSADDRVADDSKAQPTTAKSKSGGGFNFGIGSFFSKILPKSKNEIKLPDDSKQTIVWDEKLKKWIDTESDGTEEVKAAPPPTDMTLGRPSPSQQVDAKGPAAGTGPSANAYSLKRSGRAKYVDVMGKSSGTSATPIPQHLLDVTPRSTPTSHIFTPSPVTDTETEPASAGGVTDSNHTPGNYSQQQQSQQQPLQQQPLQSQQQTLQQQPLQSQQQPLQQQSLQSLQSQQFSYQYSNQPNPSQLDSQMPRNVSLASLEVQNIMGKPGPPSQPAPPPAPTSQAAPPQDTTESDAASSLPAKPPMMFNPAQFKAPAPAPGGRAGSLASRSRYPK</sequence>
<dbReference type="InterPro" id="IPR024298">
    <property type="entry name" value="Sec16_Sec23-bd"/>
</dbReference>
<evidence type="ECO:0000256" key="4">
    <source>
        <dbReference type="ARBA" id="ARBA00022824"/>
    </source>
</evidence>
<feature type="compositionally biased region" description="Low complexity" evidence="6">
    <location>
        <begin position="1306"/>
        <end position="1317"/>
    </location>
</feature>
<dbReference type="GO" id="GO:0016192">
    <property type="term" value="P:vesicle-mediated transport"/>
    <property type="evidence" value="ECO:0007669"/>
    <property type="project" value="UniProtKB-KW"/>
</dbReference>
<feature type="compositionally biased region" description="Low complexity" evidence="6">
    <location>
        <begin position="1784"/>
        <end position="1794"/>
    </location>
</feature>
<feature type="compositionally biased region" description="Basic and acidic residues" evidence="6">
    <location>
        <begin position="1461"/>
        <end position="1475"/>
    </location>
</feature>
<evidence type="ECO:0000256" key="1">
    <source>
        <dbReference type="ARBA" id="ARBA00004240"/>
    </source>
</evidence>
<feature type="compositionally biased region" description="Low complexity" evidence="6">
    <location>
        <begin position="661"/>
        <end position="675"/>
    </location>
</feature>
<feature type="region of interest" description="Disordered" evidence="6">
    <location>
        <begin position="222"/>
        <end position="438"/>
    </location>
</feature>
<keyword evidence="3" id="KW-0813">Transport</keyword>
<feature type="compositionally biased region" description="Low complexity" evidence="6">
    <location>
        <begin position="160"/>
        <end position="188"/>
    </location>
</feature>
<feature type="region of interest" description="Disordered" evidence="6">
    <location>
        <begin position="1260"/>
        <end position="1490"/>
    </location>
</feature>
<feature type="region of interest" description="Disordered" evidence="6">
    <location>
        <begin position="558"/>
        <end position="677"/>
    </location>
</feature>
<feature type="region of interest" description="Disordered" evidence="6">
    <location>
        <begin position="1528"/>
        <end position="1794"/>
    </location>
</feature>
<feature type="compositionally biased region" description="Polar residues" evidence="6">
    <location>
        <begin position="1636"/>
        <end position="1645"/>
    </location>
</feature>
<evidence type="ECO:0000256" key="5">
    <source>
        <dbReference type="ARBA" id="ARBA00022892"/>
    </source>
</evidence>
<evidence type="ECO:0000313" key="9">
    <source>
        <dbReference type="EMBL" id="KAF6027063.1"/>
    </source>
</evidence>
<dbReference type="EMBL" id="VXIV02002152">
    <property type="protein sequence ID" value="KAF6027063.1"/>
    <property type="molecule type" value="Genomic_DNA"/>
</dbReference>
<comment type="subcellular location">
    <subcellularLocation>
        <location evidence="1">Endoplasmic reticulum</location>
    </subcellularLocation>
</comment>
<feature type="region of interest" description="Disordered" evidence="6">
    <location>
        <begin position="1194"/>
        <end position="1222"/>
    </location>
</feature>
<keyword evidence="4" id="KW-0256">Endoplasmic reticulum</keyword>
<feature type="compositionally biased region" description="Polar residues" evidence="6">
    <location>
        <begin position="1438"/>
        <end position="1460"/>
    </location>
</feature>
<feature type="compositionally biased region" description="Polar residues" evidence="6">
    <location>
        <begin position="1608"/>
        <end position="1624"/>
    </location>
</feature>
<dbReference type="GO" id="GO:0070971">
    <property type="term" value="C:endoplasmic reticulum exit site"/>
    <property type="evidence" value="ECO:0007669"/>
    <property type="project" value="TreeGrafter"/>
</dbReference>
<feature type="compositionally biased region" description="Low complexity" evidence="6">
    <location>
        <begin position="1646"/>
        <end position="1692"/>
    </location>
</feature>
<proteinExistence type="inferred from homology"/>
<feature type="chain" id="PRO_5029502630" description="Sec16 Sec23-binding domain-containing protein" evidence="7">
    <location>
        <begin position="24"/>
        <end position="1794"/>
    </location>
</feature>
<feature type="compositionally biased region" description="Polar residues" evidence="6">
    <location>
        <begin position="593"/>
        <end position="612"/>
    </location>
</feature>
<accession>A0A7J7JMG2</accession>
<keyword evidence="10" id="KW-1185">Reference proteome</keyword>
<feature type="compositionally biased region" description="Low complexity" evidence="6">
    <location>
        <begin position="116"/>
        <end position="127"/>
    </location>
</feature>
<evidence type="ECO:0000256" key="7">
    <source>
        <dbReference type="SAM" id="SignalP"/>
    </source>
</evidence>
<dbReference type="Gene3D" id="1.25.40.1030">
    <property type="match status" value="1"/>
</dbReference>
<gene>
    <name evidence="9" type="ORF">EB796_014624</name>
</gene>
<dbReference type="Pfam" id="PF12931">
    <property type="entry name" value="TPR_Sec16"/>
    <property type="match status" value="1"/>
</dbReference>
<comment type="caution">
    <text evidence="9">The sequence shown here is derived from an EMBL/GenBank/DDBJ whole genome shotgun (WGS) entry which is preliminary data.</text>
</comment>
<evidence type="ECO:0000256" key="3">
    <source>
        <dbReference type="ARBA" id="ARBA00022448"/>
    </source>
</evidence>
<feature type="region of interest" description="Disordered" evidence="6">
    <location>
        <begin position="42"/>
        <end position="70"/>
    </location>
</feature>
<feature type="compositionally biased region" description="Polar residues" evidence="6">
    <location>
        <begin position="128"/>
        <end position="154"/>
    </location>
</feature>
<dbReference type="PANTHER" id="PTHR13402">
    <property type="entry name" value="RGPR-RELATED"/>
    <property type="match status" value="1"/>
</dbReference>
<dbReference type="GO" id="GO:0007030">
    <property type="term" value="P:Golgi organization"/>
    <property type="evidence" value="ECO:0007669"/>
    <property type="project" value="TreeGrafter"/>
</dbReference>
<feature type="compositionally biased region" description="Polar residues" evidence="6">
    <location>
        <begin position="1693"/>
        <end position="1716"/>
    </location>
</feature>
<feature type="region of interest" description="Disordered" evidence="6">
    <location>
        <begin position="738"/>
        <end position="788"/>
    </location>
</feature>
<feature type="compositionally biased region" description="Polar residues" evidence="6">
    <location>
        <begin position="250"/>
        <end position="326"/>
    </location>
</feature>
<dbReference type="GO" id="GO:0012507">
    <property type="term" value="C:ER to Golgi transport vesicle membrane"/>
    <property type="evidence" value="ECO:0007669"/>
    <property type="project" value="TreeGrafter"/>
</dbReference>
<feature type="compositionally biased region" description="Polar residues" evidence="6">
    <location>
        <begin position="1260"/>
        <end position="1285"/>
    </location>
</feature>
<feature type="compositionally biased region" description="Gly residues" evidence="6">
    <location>
        <begin position="1390"/>
        <end position="1404"/>
    </location>
</feature>
<dbReference type="PANTHER" id="PTHR13402:SF6">
    <property type="entry name" value="SECRETORY 16, ISOFORM I"/>
    <property type="match status" value="1"/>
</dbReference>
<keyword evidence="7" id="KW-0732">Signal</keyword>
<feature type="domain" description="Sec16 Sec23-binding" evidence="8">
    <location>
        <begin position="930"/>
        <end position="1166"/>
    </location>
</feature>
<evidence type="ECO:0000256" key="6">
    <source>
        <dbReference type="SAM" id="MobiDB-lite"/>
    </source>
</evidence>
<protein>
    <recommendedName>
        <fullName evidence="8">Sec16 Sec23-binding domain-containing protein</fullName>
    </recommendedName>
</protein>
<evidence type="ECO:0000313" key="10">
    <source>
        <dbReference type="Proteomes" id="UP000593567"/>
    </source>
</evidence>
<keyword evidence="5" id="KW-0931">ER-Golgi transport</keyword>
<feature type="compositionally biased region" description="Low complexity" evidence="6">
    <location>
        <begin position="1417"/>
        <end position="1427"/>
    </location>
</feature>
<feature type="compositionally biased region" description="Low complexity" evidence="6">
    <location>
        <begin position="1199"/>
        <end position="1217"/>
    </location>
</feature>
<feature type="compositionally biased region" description="Basic and acidic residues" evidence="6">
    <location>
        <begin position="628"/>
        <end position="657"/>
    </location>
</feature>
<comment type="similarity">
    <text evidence="2">Belongs to the SEC16 family.</text>
</comment>
<dbReference type="OrthoDB" id="8918678at2759"/>
<feature type="compositionally biased region" description="Low complexity" evidence="6">
    <location>
        <begin position="1371"/>
        <end position="1380"/>
    </location>
</feature>
<dbReference type="CDD" id="cd09233">
    <property type="entry name" value="ACE1-Sec16-like"/>
    <property type="match status" value="1"/>
</dbReference>
<feature type="region of interest" description="Disordered" evidence="6">
    <location>
        <begin position="109"/>
        <end position="207"/>
    </location>
</feature>